<dbReference type="SUPFAM" id="SSF52980">
    <property type="entry name" value="Restriction endonuclease-like"/>
    <property type="match status" value="1"/>
</dbReference>
<dbReference type="InterPro" id="IPR011604">
    <property type="entry name" value="PDDEXK-like_dom_sf"/>
</dbReference>
<dbReference type="Proteomes" id="UP000076858">
    <property type="component" value="Unassembled WGS sequence"/>
</dbReference>
<comment type="caution">
    <text evidence="3">The sequence shown here is derived from an EMBL/GenBank/DDBJ whole genome shotgun (WGS) entry which is preliminary data.</text>
</comment>
<feature type="chain" id="PRO_5007839488" description="YqaJ viral recombinase domain-containing protein" evidence="1">
    <location>
        <begin position="26"/>
        <end position="320"/>
    </location>
</feature>
<dbReference type="Gene3D" id="3.90.320.10">
    <property type="match status" value="1"/>
</dbReference>
<keyword evidence="4" id="KW-1185">Reference proteome</keyword>
<evidence type="ECO:0000256" key="1">
    <source>
        <dbReference type="SAM" id="SignalP"/>
    </source>
</evidence>
<gene>
    <name evidence="3" type="ORF">APZ42_012369</name>
</gene>
<sequence>MFTKSISLSLNTIMFSLLLTVIVNLKELPTAISSLQTAKRGNVEDKKFDALSDDSLHKMLFKLEKEERGVGLHRLIEPFSEKCVPQLLKTPLPQRLTALFDKAKVDLPIAEIQSLCEDLIINYSVNIEQQSIIERITRSQATCKNWYKIREGRVTASKVYQVTRTSLQNPSKSLLQQVVYPMDSLFQSQATQWGIKHESSAINLLKQLMNTNKLHQEFVVSENGLYVSLSHGYLAATPDGISHCKCHGKAVIEVKCPFSHKDRTLEQAAIIDPNFCLYVDEDGILKLKRSHPYFYQVQQQMFVCEITKCFFCVYTSKDFG</sequence>
<dbReference type="EMBL" id="LRGB01000108">
    <property type="protein sequence ID" value="KZS20837.1"/>
    <property type="molecule type" value="Genomic_DNA"/>
</dbReference>
<dbReference type="AlphaFoldDB" id="A0A162RWF0"/>
<evidence type="ECO:0000313" key="3">
    <source>
        <dbReference type="EMBL" id="KZS20837.1"/>
    </source>
</evidence>
<proteinExistence type="predicted"/>
<protein>
    <recommendedName>
        <fullName evidence="2">YqaJ viral recombinase domain-containing protein</fullName>
    </recommendedName>
</protein>
<name>A0A162RWF0_9CRUS</name>
<dbReference type="InterPro" id="IPR019080">
    <property type="entry name" value="YqaJ_viral_recombinase"/>
</dbReference>
<organism evidence="3 4">
    <name type="scientific">Daphnia magna</name>
    <dbReference type="NCBI Taxonomy" id="35525"/>
    <lineage>
        <taxon>Eukaryota</taxon>
        <taxon>Metazoa</taxon>
        <taxon>Ecdysozoa</taxon>
        <taxon>Arthropoda</taxon>
        <taxon>Crustacea</taxon>
        <taxon>Branchiopoda</taxon>
        <taxon>Diplostraca</taxon>
        <taxon>Cladocera</taxon>
        <taxon>Anomopoda</taxon>
        <taxon>Daphniidae</taxon>
        <taxon>Daphnia</taxon>
    </lineage>
</organism>
<keyword evidence="1" id="KW-0732">Signal</keyword>
<dbReference type="OrthoDB" id="6377747at2759"/>
<evidence type="ECO:0000313" key="4">
    <source>
        <dbReference type="Proteomes" id="UP000076858"/>
    </source>
</evidence>
<feature type="domain" description="YqaJ viral recombinase" evidence="2">
    <location>
        <begin position="146"/>
        <end position="304"/>
    </location>
</feature>
<dbReference type="PANTHER" id="PTHR47526:SF3">
    <property type="entry name" value="PHD-TYPE DOMAIN-CONTAINING PROTEIN"/>
    <property type="match status" value="1"/>
</dbReference>
<dbReference type="InterPro" id="IPR011335">
    <property type="entry name" value="Restrct_endonuc-II-like"/>
</dbReference>
<feature type="signal peptide" evidence="1">
    <location>
        <begin position="1"/>
        <end position="25"/>
    </location>
</feature>
<accession>A0A162RWF0</accession>
<dbReference type="STRING" id="35525.A0A162RWF0"/>
<reference evidence="3 4" key="1">
    <citation type="submission" date="2016-03" db="EMBL/GenBank/DDBJ databases">
        <title>EvidentialGene: Evidence-directed Construction of Genes on Genomes.</title>
        <authorList>
            <person name="Gilbert D.G."/>
            <person name="Choi J.-H."/>
            <person name="Mockaitis K."/>
            <person name="Colbourne J."/>
            <person name="Pfrender M."/>
        </authorList>
    </citation>
    <scope>NUCLEOTIDE SEQUENCE [LARGE SCALE GENOMIC DNA]</scope>
    <source>
        <strain evidence="3 4">Xinb3</strain>
        <tissue evidence="3">Complete organism</tissue>
    </source>
</reference>
<dbReference type="GO" id="GO:0006281">
    <property type="term" value="P:DNA repair"/>
    <property type="evidence" value="ECO:0007669"/>
    <property type="project" value="UniProtKB-ARBA"/>
</dbReference>
<dbReference type="PANTHER" id="PTHR47526">
    <property type="entry name" value="ATP-DEPENDENT DNA HELICASE"/>
    <property type="match status" value="1"/>
</dbReference>
<dbReference type="Pfam" id="PF09588">
    <property type="entry name" value="YqaJ"/>
    <property type="match status" value="1"/>
</dbReference>
<feature type="non-terminal residue" evidence="3">
    <location>
        <position position="320"/>
    </location>
</feature>
<evidence type="ECO:0000259" key="2">
    <source>
        <dbReference type="Pfam" id="PF09588"/>
    </source>
</evidence>
<dbReference type="CDD" id="cd22343">
    <property type="entry name" value="PDDEXK_lambda_exonuclease-like"/>
    <property type="match status" value="1"/>
</dbReference>